<organism evidence="1 2">
    <name type="scientific">Parasphingorhabdus flavimaris</name>
    <dbReference type="NCBI Taxonomy" id="266812"/>
    <lineage>
        <taxon>Bacteria</taxon>
        <taxon>Pseudomonadati</taxon>
        <taxon>Pseudomonadota</taxon>
        <taxon>Alphaproteobacteria</taxon>
        <taxon>Sphingomonadales</taxon>
        <taxon>Sphingomonadaceae</taxon>
        <taxon>Parasphingorhabdus</taxon>
    </lineage>
</organism>
<dbReference type="EMBL" id="JABWMH010000001">
    <property type="protein sequence ID" value="NVD26788.1"/>
    <property type="molecule type" value="Genomic_DNA"/>
</dbReference>
<proteinExistence type="predicted"/>
<gene>
    <name evidence="1" type="ORF">HUO14_02570</name>
</gene>
<sequence>MAKDRIEITEEIRAHLKAEQERTGAGIQRLFRGTNDVRPEGLKSSSIVHNWLNGTHKSARKEHVDWVVAAYRNFGTPKAQSSRITITDELREQLVAESQRTGLGAVSLMRHARLSAPASLNPTKIHTWLAGTTKTANREEWEFVLTLYTRLASPPSIK</sequence>
<evidence type="ECO:0000313" key="2">
    <source>
        <dbReference type="Proteomes" id="UP000652427"/>
    </source>
</evidence>
<reference evidence="1 2" key="1">
    <citation type="submission" date="2020-06" db="EMBL/GenBank/DDBJ databases">
        <authorList>
            <person name="Kim S.-J."/>
            <person name="Park S.-J."/>
        </authorList>
    </citation>
    <scope>NUCLEOTIDE SEQUENCE [LARGE SCALE GENOMIC DNA]</scope>
    <source>
        <strain evidence="1 2">SW-151</strain>
    </source>
</reference>
<accession>A0ABX2MZF7</accession>
<keyword evidence="2" id="KW-1185">Reference proteome</keyword>
<name>A0ABX2MZF7_9SPHN</name>
<dbReference type="Proteomes" id="UP000652427">
    <property type="component" value="Unassembled WGS sequence"/>
</dbReference>
<protein>
    <submittedName>
        <fullName evidence="1">Uncharacterized protein</fullName>
    </submittedName>
</protein>
<dbReference type="RefSeq" id="WP_176278309.1">
    <property type="nucleotide sequence ID" value="NZ_JABWMH010000001.1"/>
</dbReference>
<evidence type="ECO:0000313" key="1">
    <source>
        <dbReference type="EMBL" id="NVD26788.1"/>
    </source>
</evidence>
<comment type="caution">
    <text evidence="1">The sequence shown here is derived from an EMBL/GenBank/DDBJ whole genome shotgun (WGS) entry which is preliminary data.</text>
</comment>